<evidence type="ECO:0000256" key="1">
    <source>
        <dbReference type="ARBA" id="ARBA00001974"/>
    </source>
</evidence>
<dbReference type="Pfam" id="PF00175">
    <property type="entry name" value="NAD_binding_1"/>
    <property type="match status" value="1"/>
</dbReference>
<keyword evidence="2" id="KW-0285">Flavoprotein</keyword>
<evidence type="ECO:0000259" key="9">
    <source>
        <dbReference type="PROSITE" id="PS51384"/>
    </source>
</evidence>
<evidence type="ECO:0000256" key="4">
    <source>
        <dbReference type="ARBA" id="ARBA00022723"/>
    </source>
</evidence>
<dbReference type="CDD" id="cd06185">
    <property type="entry name" value="PDR_like"/>
    <property type="match status" value="1"/>
</dbReference>
<evidence type="ECO:0000313" key="11">
    <source>
        <dbReference type="Proteomes" id="UP000238356"/>
    </source>
</evidence>
<dbReference type="InterPro" id="IPR006058">
    <property type="entry name" value="2Fe2S_fd_BS"/>
</dbReference>
<accession>A0A2S6A1Z1</accession>
<name>A0A2S6A1Z1_9NOCA</name>
<dbReference type="InterPro" id="IPR001433">
    <property type="entry name" value="OxRdtase_FAD/NAD-bd"/>
</dbReference>
<dbReference type="PROSITE" id="PS51384">
    <property type="entry name" value="FAD_FR"/>
    <property type="match status" value="1"/>
</dbReference>
<dbReference type="InterPro" id="IPR001041">
    <property type="entry name" value="2Fe-2S_ferredoxin-type"/>
</dbReference>
<dbReference type="GO" id="GO:0016491">
    <property type="term" value="F:oxidoreductase activity"/>
    <property type="evidence" value="ECO:0007669"/>
    <property type="project" value="UniProtKB-KW"/>
</dbReference>
<dbReference type="InterPro" id="IPR050415">
    <property type="entry name" value="MRET"/>
</dbReference>
<evidence type="ECO:0000256" key="6">
    <source>
        <dbReference type="ARBA" id="ARBA00023004"/>
    </source>
</evidence>
<dbReference type="InterPro" id="IPR017927">
    <property type="entry name" value="FAD-bd_FR_type"/>
</dbReference>
<evidence type="ECO:0000259" key="8">
    <source>
        <dbReference type="PROSITE" id="PS51085"/>
    </source>
</evidence>
<dbReference type="AlphaFoldDB" id="A0A2S6A1Z1"/>
<evidence type="ECO:0000313" key="10">
    <source>
        <dbReference type="EMBL" id="PPJ25577.1"/>
    </source>
</evidence>
<dbReference type="Gene3D" id="3.40.50.80">
    <property type="entry name" value="Nucleotide-binding domain of ferredoxin-NADP reductase (FNR) module"/>
    <property type="match status" value="1"/>
</dbReference>
<proteinExistence type="predicted"/>
<reference evidence="10 11" key="1">
    <citation type="submission" date="2018-02" db="EMBL/GenBank/DDBJ databases">
        <title>8 Nocardia nova and 1 Nocardia cyriacigeorgica strain used for evolution to TMP-SMX.</title>
        <authorList>
            <person name="Mehta H."/>
            <person name="Weng J."/>
            <person name="Shamoo Y."/>
        </authorList>
    </citation>
    <scope>NUCLEOTIDE SEQUENCE [LARGE SCALE GENOMIC DNA]</scope>
    <source>
        <strain evidence="10 11">BAA2227</strain>
    </source>
</reference>
<dbReference type="PROSITE" id="PS51085">
    <property type="entry name" value="2FE2S_FER_2"/>
    <property type="match status" value="1"/>
</dbReference>
<dbReference type="InterPro" id="IPR036010">
    <property type="entry name" value="2Fe-2S_ferredoxin-like_sf"/>
</dbReference>
<comment type="cofactor">
    <cofactor evidence="1">
        <name>FAD</name>
        <dbReference type="ChEBI" id="CHEBI:57692"/>
    </cofactor>
</comment>
<evidence type="ECO:0000256" key="5">
    <source>
        <dbReference type="ARBA" id="ARBA00023002"/>
    </source>
</evidence>
<evidence type="ECO:0000256" key="2">
    <source>
        <dbReference type="ARBA" id="ARBA00022630"/>
    </source>
</evidence>
<organism evidence="10 11">
    <name type="scientific">Nocardia nova</name>
    <dbReference type="NCBI Taxonomy" id="37330"/>
    <lineage>
        <taxon>Bacteria</taxon>
        <taxon>Bacillati</taxon>
        <taxon>Actinomycetota</taxon>
        <taxon>Actinomycetes</taxon>
        <taxon>Mycobacteriales</taxon>
        <taxon>Nocardiaceae</taxon>
        <taxon>Nocardia</taxon>
    </lineage>
</organism>
<keyword evidence="4" id="KW-0479">Metal-binding</keyword>
<keyword evidence="6" id="KW-0408">Iron</keyword>
<keyword evidence="11" id="KW-1185">Reference proteome</keyword>
<dbReference type="SUPFAM" id="SSF54292">
    <property type="entry name" value="2Fe-2S ferredoxin-like"/>
    <property type="match status" value="1"/>
</dbReference>
<feature type="domain" description="FAD-binding FR-type" evidence="9">
    <location>
        <begin position="4"/>
        <end position="103"/>
    </location>
</feature>
<dbReference type="PRINTS" id="PR00409">
    <property type="entry name" value="PHDIOXRDTASE"/>
</dbReference>
<comment type="caution">
    <text evidence="10">The sequence shown here is derived from an EMBL/GenBank/DDBJ whole genome shotgun (WGS) entry which is preliminary data.</text>
</comment>
<dbReference type="SUPFAM" id="SSF63380">
    <property type="entry name" value="Riboflavin synthase domain-like"/>
    <property type="match status" value="1"/>
</dbReference>
<dbReference type="GO" id="GO:0051537">
    <property type="term" value="F:2 iron, 2 sulfur cluster binding"/>
    <property type="evidence" value="ECO:0007669"/>
    <property type="project" value="UniProtKB-KW"/>
</dbReference>
<dbReference type="Pfam" id="PF00111">
    <property type="entry name" value="Fer2"/>
    <property type="match status" value="1"/>
</dbReference>
<dbReference type="Gene3D" id="3.10.20.30">
    <property type="match status" value="1"/>
</dbReference>
<dbReference type="InterPro" id="IPR012675">
    <property type="entry name" value="Beta-grasp_dom_sf"/>
</dbReference>
<dbReference type="Proteomes" id="UP000238356">
    <property type="component" value="Unassembled WGS sequence"/>
</dbReference>
<protein>
    <submittedName>
        <fullName evidence="10">Oxidoreductase</fullName>
    </submittedName>
</protein>
<dbReference type="EMBL" id="PSZD01000015">
    <property type="protein sequence ID" value="PPJ25577.1"/>
    <property type="molecule type" value="Genomic_DNA"/>
</dbReference>
<gene>
    <name evidence="10" type="ORF">C5F51_22340</name>
</gene>
<keyword evidence="3" id="KW-0001">2Fe-2S</keyword>
<dbReference type="GO" id="GO:0046872">
    <property type="term" value="F:metal ion binding"/>
    <property type="evidence" value="ECO:0007669"/>
    <property type="project" value="UniProtKB-KW"/>
</dbReference>
<evidence type="ECO:0000256" key="7">
    <source>
        <dbReference type="ARBA" id="ARBA00023014"/>
    </source>
</evidence>
<dbReference type="InterPro" id="IPR039261">
    <property type="entry name" value="FNR_nucleotide-bd"/>
</dbReference>
<dbReference type="PANTHER" id="PTHR47354">
    <property type="entry name" value="NADH OXIDOREDUCTASE HCR"/>
    <property type="match status" value="1"/>
</dbReference>
<keyword evidence="5" id="KW-0560">Oxidoreductase</keyword>
<dbReference type="CDD" id="cd00207">
    <property type="entry name" value="fer2"/>
    <property type="match status" value="1"/>
</dbReference>
<dbReference type="RefSeq" id="WP_104363919.1">
    <property type="nucleotide sequence ID" value="NZ_PSZD01000015.1"/>
</dbReference>
<dbReference type="PANTHER" id="PTHR47354:SF1">
    <property type="entry name" value="CARNITINE MONOOXYGENASE REDUCTASE SUBUNIT"/>
    <property type="match status" value="1"/>
</dbReference>
<dbReference type="PROSITE" id="PS00197">
    <property type="entry name" value="2FE2S_FER_1"/>
    <property type="match status" value="1"/>
</dbReference>
<keyword evidence="7" id="KW-0411">Iron-sulfur</keyword>
<dbReference type="InterPro" id="IPR017938">
    <property type="entry name" value="Riboflavin_synthase-like_b-brl"/>
</dbReference>
<evidence type="ECO:0000256" key="3">
    <source>
        <dbReference type="ARBA" id="ARBA00022714"/>
    </source>
</evidence>
<feature type="domain" description="2Fe-2S ferredoxin-type" evidence="8">
    <location>
        <begin position="226"/>
        <end position="313"/>
    </location>
</feature>
<dbReference type="Gene3D" id="2.40.30.10">
    <property type="entry name" value="Translation factors"/>
    <property type="match status" value="1"/>
</dbReference>
<sequence length="313" mass="34071">MTDDSIFELEISRRQREADGVISLELRDPQGRPLPEWRPGAHIDLLLPTGAERQYSLCGGDSTWTVAILDAPNSRGGSSWIHQHLHAGSRVAVRGPRNRFPLIEAQRYIFLAGGIGITPIVAMIRHLERVGIADWKLVYGGRSRTSMAFLDELTELGDRVEIIPADEQGMIDVTGALGPVQFGTTVYCCGPEPLLNSVERACRSWPPDTLHVERFAPAVIDESGDQPFEVVAERSGLTVTVEPGTSILDALADQGIYVTSSCGEGVCGTCETKVLAGEVDHRDAILTEQERESHAAMMVCCSRARGARLVLDV</sequence>
<dbReference type="SUPFAM" id="SSF52343">
    <property type="entry name" value="Ferredoxin reductase-like, C-terminal NADP-linked domain"/>
    <property type="match status" value="1"/>
</dbReference>